<protein>
    <recommendedName>
        <fullName evidence="6">Ribosomal protein S3</fullName>
    </recommendedName>
</protein>
<evidence type="ECO:0000256" key="2">
    <source>
        <dbReference type="ARBA" id="ARBA00022980"/>
    </source>
</evidence>
<evidence type="ECO:0000313" key="5">
    <source>
        <dbReference type="Proteomes" id="UP000070544"/>
    </source>
</evidence>
<keyword evidence="3" id="KW-0687">Ribonucleoprotein</keyword>
<accession>A0A139ASB4</accession>
<sequence length="181" mass="20261">MATRVATQASRNANAYISFLENLARVDARTGQWFKIKQMGPRAALRLANQEQNPELTGTQDKDIFESDLDALSGSMSKMKIAEEKEPDVPRQSLDTNVPLPRVLRRHLLNPSLAMQGEGKITGFRVELSGRRGLRSARSRVAYGRLGTNSYGTTHVDFGRAYYVSRRAGTMGVRVWVGYER</sequence>
<organism evidence="4 5">
    <name type="scientific">Gonapodya prolifera (strain JEL478)</name>
    <name type="common">Monoblepharis prolifera</name>
    <dbReference type="NCBI Taxonomy" id="1344416"/>
    <lineage>
        <taxon>Eukaryota</taxon>
        <taxon>Fungi</taxon>
        <taxon>Fungi incertae sedis</taxon>
        <taxon>Chytridiomycota</taxon>
        <taxon>Chytridiomycota incertae sedis</taxon>
        <taxon>Monoblepharidomycetes</taxon>
        <taxon>Monoblepharidales</taxon>
        <taxon>Gonapodyaceae</taxon>
        <taxon>Gonapodya</taxon>
    </lineage>
</organism>
<dbReference type="GO" id="GO:0005840">
    <property type="term" value="C:ribosome"/>
    <property type="evidence" value="ECO:0007669"/>
    <property type="project" value="UniProtKB-KW"/>
</dbReference>
<dbReference type="AlphaFoldDB" id="A0A139ASB4"/>
<keyword evidence="5" id="KW-1185">Reference proteome</keyword>
<keyword evidence="2" id="KW-0689">Ribosomal protein</keyword>
<evidence type="ECO:0000313" key="4">
    <source>
        <dbReference type="EMBL" id="KXS19589.1"/>
    </source>
</evidence>
<proteinExistence type="inferred from homology"/>
<dbReference type="GO" id="GO:1990904">
    <property type="term" value="C:ribonucleoprotein complex"/>
    <property type="evidence" value="ECO:0007669"/>
    <property type="project" value="UniProtKB-KW"/>
</dbReference>
<evidence type="ECO:0008006" key="6">
    <source>
        <dbReference type="Google" id="ProtNLM"/>
    </source>
</evidence>
<dbReference type="SUPFAM" id="SSF54821">
    <property type="entry name" value="Ribosomal protein S3 C-terminal domain"/>
    <property type="match status" value="1"/>
</dbReference>
<comment type="similarity">
    <text evidence="1">Belongs to the universal ribosomal protein uS3 family.</text>
</comment>
<reference evidence="4 5" key="1">
    <citation type="journal article" date="2015" name="Genome Biol. Evol.">
        <title>Phylogenomic analyses indicate that early fungi evolved digesting cell walls of algal ancestors of land plants.</title>
        <authorList>
            <person name="Chang Y."/>
            <person name="Wang S."/>
            <person name="Sekimoto S."/>
            <person name="Aerts A.L."/>
            <person name="Choi C."/>
            <person name="Clum A."/>
            <person name="LaButti K.M."/>
            <person name="Lindquist E.A."/>
            <person name="Yee Ngan C."/>
            <person name="Ohm R.A."/>
            <person name="Salamov A.A."/>
            <person name="Grigoriev I.V."/>
            <person name="Spatafora J.W."/>
            <person name="Berbee M.L."/>
        </authorList>
    </citation>
    <scope>NUCLEOTIDE SEQUENCE [LARGE SCALE GENOMIC DNA]</scope>
    <source>
        <strain evidence="4 5">JEL478</strain>
    </source>
</reference>
<dbReference type="InterPro" id="IPR036419">
    <property type="entry name" value="Ribosomal_S3_C_sf"/>
</dbReference>
<gene>
    <name evidence="4" type="ORF">M427DRAFT_132078</name>
</gene>
<dbReference type="Proteomes" id="UP000070544">
    <property type="component" value="Unassembled WGS sequence"/>
</dbReference>
<evidence type="ECO:0000256" key="3">
    <source>
        <dbReference type="ARBA" id="ARBA00023274"/>
    </source>
</evidence>
<dbReference type="EMBL" id="KQ965738">
    <property type="protein sequence ID" value="KXS19589.1"/>
    <property type="molecule type" value="Genomic_DNA"/>
</dbReference>
<name>A0A139ASB4_GONPJ</name>
<evidence type="ECO:0000256" key="1">
    <source>
        <dbReference type="ARBA" id="ARBA00010761"/>
    </source>
</evidence>
<dbReference type="OrthoDB" id="2149573at2759"/>